<keyword evidence="1" id="KW-1133">Transmembrane helix</keyword>
<gene>
    <name evidence="2" type="ORF">EL06_20930</name>
</gene>
<protein>
    <submittedName>
        <fullName evidence="2">Uncharacterized protein</fullName>
    </submittedName>
</protein>
<name>A0A6C8Y4H4_SALDZ</name>
<dbReference type="AlphaFoldDB" id="A0A6C8Y4H4"/>
<keyword evidence="1" id="KW-0472">Membrane</keyword>
<accession>A0A6C8Y4H4</accession>
<feature type="transmembrane region" description="Helical" evidence="1">
    <location>
        <begin position="73"/>
        <end position="100"/>
    </location>
</feature>
<reference evidence="2" key="1">
    <citation type="submission" date="2018-08" db="EMBL/GenBank/DDBJ databases">
        <authorList>
            <consortium name="GenomeTrakr network: Whole genome sequencing for foodborne pathogen traceback"/>
        </authorList>
    </citation>
    <scope>NUCLEOTIDE SEQUENCE [LARGE SCALE GENOMIC DNA]</scope>
    <source>
        <strain evidence="2">FMA0132</strain>
    </source>
</reference>
<feature type="transmembrane region" description="Helical" evidence="1">
    <location>
        <begin position="12"/>
        <end position="32"/>
    </location>
</feature>
<dbReference type="Proteomes" id="UP000885362">
    <property type="component" value="Unassembled WGS sequence"/>
</dbReference>
<comment type="caution">
    <text evidence="2">The sequence shown here is derived from an EMBL/GenBank/DDBJ whole genome shotgun (WGS) entry which is preliminary data.</text>
</comment>
<evidence type="ECO:0000313" key="2">
    <source>
        <dbReference type="EMBL" id="MIE71813.1"/>
    </source>
</evidence>
<organism evidence="2">
    <name type="scientific">Salmonella diarizonae</name>
    <dbReference type="NCBI Taxonomy" id="59204"/>
    <lineage>
        <taxon>Bacteria</taxon>
        <taxon>Pseudomonadati</taxon>
        <taxon>Pseudomonadota</taxon>
        <taxon>Gammaproteobacteria</taxon>
        <taxon>Enterobacterales</taxon>
        <taxon>Enterobacteriaceae</taxon>
        <taxon>Salmonella</taxon>
    </lineage>
</organism>
<dbReference type="EMBL" id="RSHK01000024">
    <property type="protein sequence ID" value="MIE71813.1"/>
    <property type="molecule type" value="Genomic_DNA"/>
</dbReference>
<sequence>MVVENKTYSADFFFIYTPSFLTVYTFFLLMSFGFEDIKTYTGACLFIFISVMAMFFSFLPSCLSFSQEGKQPWWQYVVLTVACALLILNIIPNLAGVLLLSSLKNAGVVDYNQYMLYIPEEDMPESFFDHDVWDIKKEDASEGHVTVRGSVLFTLGNYTLICPESRTVSSVQALKNYMKADYDAIFSQNPPALIRLRSVVASCHLLNKSASQLIVMRVPGENPVPGKEK</sequence>
<feature type="transmembrane region" description="Helical" evidence="1">
    <location>
        <begin position="44"/>
        <end position="67"/>
    </location>
</feature>
<keyword evidence="1" id="KW-0812">Transmembrane</keyword>
<evidence type="ECO:0000256" key="1">
    <source>
        <dbReference type="SAM" id="Phobius"/>
    </source>
</evidence>
<proteinExistence type="predicted"/>